<keyword evidence="9" id="KW-0732">Signal</keyword>
<evidence type="ECO:0000256" key="6">
    <source>
        <dbReference type="ARBA" id="ARBA00023136"/>
    </source>
</evidence>
<feature type="transmembrane region" description="Helical" evidence="8">
    <location>
        <begin position="36"/>
        <end position="58"/>
    </location>
</feature>
<feature type="transmembrane region" description="Helical" evidence="8">
    <location>
        <begin position="285"/>
        <end position="305"/>
    </location>
</feature>
<keyword evidence="7 8" id="KW-0924">Ammonia transport</keyword>
<dbReference type="GO" id="GO:0008519">
    <property type="term" value="F:ammonium channel activity"/>
    <property type="evidence" value="ECO:0007669"/>
    <property type="project" value="InterPro"/>
</dbReference>
<feature type="transmembrane region" description="Helical" evidence="8">
    <location>
        <begin position="127"/>
        <end position="146"/>
    </location>
</feature>
<comment type="subcellular location">
    <subcellularLocation>
        <location evidence="8">Cell membrane</location>
        <topology evidence="8">Multi-pass membrane protein</topology>
    </subcellularLocation>
    <subcellularLocation>
        <location evidence="1">Membrane</location>
        <topology evidence="1">Multi-pass membrane protein</topology>
    </subcellularLocation>
</comment>
<dbReference type="GO" id="GO:0005886">
    <property type="term" value="C:plasma membrane"/>
    <property type="evidence" value="ECO:0007669"/>
    <property type="project" value="UniProtKB-SubCell"/>
</dbReference>
<dbReference type="PANTHER" id="PTHR43029:SF10">
    <property type="entry name" value="AMMONIUM TRANSPORTER MEP2"/>
    <property type="match status" value="1"/>
</dbReference>
<dbReference type="eggNOG" id="COG0004">
    <property type="taxonomic scope" value="Bacteria"/>
</dbReference>
<evidence type="ECO:0000256" key="9">
    <source>
        <dbReference type="SAM" id="SignalP"/>
    </source>
</evidence>
<evidence type="ECO:0000256" key="4">
    <source>
        <dbReference type="ARBA" id="ARBA00022692"/>
    </source>
</evidence>
<gene>
    <name evidence="11" type="ordered locus">CJA_2112</name>
</gene>
<dbReference type="PANTHER" id="PTHR43029">
    <property type="entry name" value="AMMONIUM TRANSPORTER MEP2"/>
    <property type="match status" value="1"/>
</dbReference>
<feature type="domain" description="Ammonium transporter AmtB-like" evidence="10">
    <location>
        <begin position="37"/>
        <end position="435"/>
    </location>
</feature>
<evidence type="ECO:0000256" key="3">
    <source>
        <dbReference type="ARBA" id="ARBA00022448"/>
    </source>
</evidence>
<proteinExistence type="inferred from homology"/>
<feature type="transmembrane region" description="Helical" evidence="8">
    <location>
        <begin position="153"/>
        <end position="174"/>
    </location>
</feature>
<dbReference type="STRING" id="498211.CJA_2112"/>
<keyword evidence="4 8" id="KW-0812">Transmembrane</keyword>
<dbReference type="SUPFAM" id="SSF111352">
    <property type="entry name" value="Ammonium transporter"/>
    <property type="match status" value="1"/>
</dbReference>
<feature type="transmembrane region" description="Helical" evidence="8">
    <location>
        <begin position="186"/>
        <end position="209"/>
    </location>
</feature>
<evidence type="ECO:0000256" key="5">
    <source>
        <dbReference type="ARBA" id="ARBA00022989"/>
    </source>
</evidence>
<evidence type="ECO:0000256" key="7">
    <source>
        <dbReference type="ARBA" id="ARBA00023177"/>
    </source>
</evidence>
<dbReference type="EMBL" id="CP000934">
    <property type="protein sequence ID" value="ACE84382.1"/>
    <property type="molecule type" value="Genomic_DNA"/>
</dbReference>
<feature type="transmembrane region" description="Helical" evidence="8">
    <location>
        <begin position="256"/>
        <end position="278"/>
    </location>
</feature>
<sequence>MKKLNSMSISMLAGLCLSVLASGSMAQDTGINGANTAWVLTATALVLFMTLPGLSLFYGGLVRVKNILSVLMQCFAIACLVSLLWLVAGYSLAFGEGNAWIGDFSMFMMASIEESSLAGDIPLSLHAAFQMTFAIITPALIVGAFAERMKFSSMLLFTALWLFAVYIPICHWVWASSGWLFQMGLLDFAGGTVVHITAGVAALVAALVLRERQGFPTTAMPPHNMTMTVTGAGMLWVGWFGFNAGSALAANENAAMALLVTHISAAAGSLAWMVIEWIRFRKPSVLGIVTGMVAGLGTITPASGYVGPGGALVIGLSAGVICFVMTHMVKRVWKIDDSLDVFPVHGVGGILGTLLAGVFAATGLGAFSGQGLAEGVTIAHQMGVQLLGVVVTLVYTAVVTYVLLKLTGLFTNGLRVTREEEIIGLDLSLHEEDGYKL</sequence>
<evidence type="ECO:0000313" key="12">
    <source>
        <dbReference type="Proteomes" id="UP000001036"/>
    </source>
</evidence>
<dbReference type="KEGG" id="cja:CJA_2112"/>
<evidence type="ECO:0000256" key="1">
    <source>
        <dbReference type="ARBA" id="ARBA00004141"/>
    </source>
</evidence>
<feature type="transmembrane region" description="Helical" evidence="8">
    <location>
        <begin position="384"/>
        <end position="404"/>
    </location>
</feature>
<comment type="similarity">
    <text evidence="2 8">Belongs to the ammonia transporter channel (TC 1.A.11.2) family.</text>
</comment>
<dbReference type="RefSeq" id="WP_012487714.1">
    <property type="nucleotide sequence ID" value="NC_010995.1"/>
</dbReference>
<feature type="transmembrane region" description="Helical" evidence="8">
    <location>
        <begin position="229"/>
        <end position="250"/>
    </location>
</feature>
<feature type="chain" id="PRO_5002796575" description="Ammonium transporter" evidence="9">
    <location>
        <begin position="27"/>
        <end position="437"/>
    </location>
</feature>
<dbReference type="InterPro" id="IPR001905">
    <property type="entry name" value="Ammonium_transpt"/>
</dbReference>
<organism evidence="11 12">
    <name type="scientific">Cellvibrio japonicus (strain Ueda107)</name>
    <name type="common">Pseudomonas fluorescens subsp. cellulosa</name>
    <dbReference type="NCBI Taxonomy" id="498211"/>
    <lineage>
        <taxon>Bacteria</taxon>
        <taxon>Pseudomonadati</taxon>
        <taxon>Pseudomonadota</taxon>
        <taxon>Gammaproteobacteria</taxon>
        <taxon>Cellvibrionales</taxon>
        <taxon>Cellvibrionaceae</taxon>
        <taxon>Cellvibrio</taxon>
    </lineage>
</organism>
<protein>
    <recommendedName>
        <fullName evidence="8">Ammonium transporter</fullName>
    </recommendedName>
</protein>
<evidence type="ECO:0000259" key="10">
    <source>
        <dbReference type="Pfam" id="PF00909"/>
    </source>
</evidence>
<feature type="transmembrane region" description="Helical" evidence="8">
    <location>
        <begin position="341"/>
        <end position="364"/>
    </location>
</feature>
<dbReference type="NCBIfam" id="TIGR00836">
    <property type="entry name" value="amt"/>
    <property type="match status" value="1"/>
</dbReference>
<dbReference type="Proteomes" id="UP000001036">
    <property type="component" value="Chromosome"/>
</dbReference>
<dbReference type="InterPro" id="IPR029020">
    <property type="entry name" value="Ammonium/urea_transptr"/>
</dbReference>
<evidence type="ECO:0000313" key="11">
    <source>
        <dbReference type="EMBL" id="ACE84382.1"/>
    </source>
</evidence>
<keyword evidence="6 8" id="KW-0472">Membrane</keyword>
<feature type="transmembrane region" description="Helical" evidence="8">
    <location>
        <begin position="70"/>
        <end position="93"/>
    </location>
</feature>
<dbReference type="InterPro" id="IPR024041">
    <property type="entry name" value="NH4_transpt_AmtB-like_dom"/>
</dbReference>
<feature type="signal peptide" evidence="9">
    <location>
        <begin position="1"/>
        <end position="26"/>
    </location>
</feature>
<dbReference type="Gene3D" id="1.10.3430.10">
    <property type="entry name" value="Ammonium transporter AmtB like domains"/>
    <property type="match status" value="1"/>
</dbReference>
<name>B3PIH2_CELJU</name>
<evidence type="ECO:0000256" key="8">
    <source>
        <dbReference type="RuleBase" id="RU362002"/>
    </source>
</evidence>
<dbReference type="Pfam" id="PF00909">
    <property type="entry name" value="Ammonium_transp"/>
    <property type="match status" value="1"/>
</dbReference>
<accession>B3PIH2</accession>
<evidence type="ECO:0000256" key="2">
    <source>
        <dbReference type="ARBA" id="ARBA00005887"/>
    </source>
</evidence>
<dbReference type="AlphaFoldDB" id="B3PIH2"/>
<keyword evidence="5 8" id="KW-1133">Transmembrane helix</keyword>
<feature type="transmembrane region" description="Helical" evidence="8">
    <location>
        <begin position="311"/>
        <end position="329"/>
    </location>
</feature>
<keyword evidence="12" id="KW-1185">Reference proteome</keyword>
<keyword evidence="3 8" id="KW-0813">Transport</keyword>
<dbReference type="HOGENOM" id="CLU_000445_33_0_6"/>
<reference evidence="11 12" key="1">
    <citation type="journal article" date="2008" name="J. Bacteriol.">
        <title>Insights into plant cell wall degradation from the genome sequence of the soil bacterium Cellvibrio japonicus.</title>
        <authorList>
            <person name="Deboy R.T."/>
            <person name="Mongodin E.F."/>
            <person name="Fouts D.E."/>
            <person name="Tailford L.E."/>
            <person name="Khouri H."/>
            <person name="Emerson J.B."/>
            <person name="Mohamoud Y."/>
            <person name="Watkins K."/>
            <person name="Henrissat B."/>
            <person name="Gilbert H.J."/>
            <person name="Nelson K.E."/>
        </authorList>
    </citation>
    <scope>NUCLEOTIDE SEQUENCE [LARGE SCALE GENOMIC DNA]</scope>
    <source>
        <strain evidence="11 12">Ueda107</strain>
    </source>
</reference>